<reference evidence="3" key="1">
    <citation type="submission" date="2015-04" db="UniProtKB">
        <authorList>
            <consortium name="EnsemblPlants"/>
        </authorList>
    </citation>
    <scope>IDENTIFICATION</scope>
</reference>
<dbReference type="AlphaFoldDB" id="A0A0D9ZB63"/>
<dbReference type="InterPro" id="IPR005181">
    <property type="entry name" value="SASA"/>
</dbReference>
<organism evidence="3">
    <name type="scientific">Oryza glumipatula</name>
    <dbReference type="NCBI Taxonomy" id="40148"/>
    <lineage>
        <taxon>Eukaryota</taxon>
        <taxon>Viridiplantae</taxon>
        <taxon>Streptophyta</taxon>
        <taxon>Embryophyta</taxon>
        <taxon>Tracheophyta</taxon>
        <taxon>Spermatophyta</taxon>
        <taxon>Magnoliopsida</taxon>
        <taxon>Liliopsida</taxon>
        <taxon>Poales</taxon>
        <taxon>Poaceae</taxon>
        <taxon>BOP clade</taxon>
        <taxon>Oryzoideae</taxon>
        <taxon>Oryzeae</taxon>
        <taxon>Oryzinae</taxon>
        <taxon>Oryza</taxon>
    </lineage>
</organism>
<evidence type="ECO:0000313" key="3">
    <source>
        <dbReference type="EnsemblPlants" id="OGLUM03G28500.1"/>
    </source>
</evidence>
<dbReference type="PANTHER" id="PTHR31988:SF15">
    <property type="entry name" value="ESTERASE, PUTATIVE (DUF303)-RELATED"/>
    <property type="match status" value="1"/>
</dbReference>
<accession>A0A0D9ZB63</accession>
<evidence type="ECO:0000256" key="1">
    <source>
        <dbReference type="ARBA" id="ARBA00022801"/>
    </source>
</evidence>
<protein>
    <recommendedName>
        <fullName evidence="2">Sialate O-acetylesterase domain-containing protein</fullName>
    </recommendedName>
</protein>
<dbReference type="Proteomes" id="UP000026961">
    <property type="component" value="Chromosome 3"/>
</dbReference>
<keyword evidence="1" id="KW-0378">Hydrolase</keyword>
<evidence type="ECO:0000259" key="2">
    <source>
        <dbReference type="Pfam" id="PF03629"/>
    </source>
</evidence>
<reference evidence="3" key="2">
    <citation type="submission" date="2018-05" db="EMBL/GenBank/DDBJ databases">
        <title>OgluRS3 (Oryza glumaepatula Reference Sequence Version 3).</title>
        <authorList>
            <person name="Zhang J."/>
            <person name="Kudrna D."/>
            <person name="Lee S."/>
            <person name="Talag J."/>
            <person name="Welchert J."/>
            <person name="Wing R.A."/>
        </authorList>
    </citation>
    <scope>NUCLEOTIDE SEQUENCE [LARGE SCALE GENOMIC DNA]</scope>
</reference>
<dbReference type="EnsemblPlants" id="OGLUM03G28500.1">
    <property type="protein sequence ID" value="OGLUM03G28500.1"/>
    <property type="gene ID" value="OGLUM03G28500"/>
</dbReference>
<keyword evidence="4" id="KW-1185">Reference proteome</keyword>
<dbReference type="Pfam" id="PF03629">
    <property type="entry name" value="SASA"/>
    <property type="match status" value="1"/>
</dbReference>
<dbReference type="STRING" id="40148.A0A0D9ZB63"/>
<dbReference type="InterPro" id="IPR052940">
    <property type="entry name" value="Carb_Esterase_6"/>
</dbReference>
<feature type="domain" description="Sialate O-acetylesterase" evidence="2">
    <location>
        <begin position="24"/>
        <end position="97"/>
    </location>
</feature>
<sequence length="106" mass="11684">MGRCAIASSLPVPFPSLPSLPSSGVRRDLALPELLVIQVGITTGQGKFIEPVREAQKVVRIPWLKYVDAKGLPMANDYTHLTTPTQIKLDKMLAKAVTLRRCRCSR</sequence>
<proteinExistence type="predicted"/>
<dbReference type="SUPFAM" id="SSF52266">
    <property type="entry name" value="SGNH hydrolase"/>
    <property type="match status" value="1"/>
</dbReference>
<dbReference type="InterPro" id="IPR036514">
    <property type="entry name" value="SGNH_hydro_sf"/>
</dbReference>
<evidence type="ECO:0000313" key="4">
    <source>
        <dbReference type="Proteomes" id="UP000026961"/>
    </source>
</evidence>
<dbReference type="GO" id="GO:0016787">
    <property type="term" value="F:hydrolase activity"/>
    <property type="evidence" value="ECO:0007669"/>
    <property type="project" value="UniProtKB-KW"/>
</dbReference>
<dbReference type="Gramene" id="OGLUM03G28500.1">
    <property type="protein sequence ID" value="OGLUM03G28500.1"/>
    <property type="gene ID" value="OGLUM03G28500"/>
</dbReference>
<dbReference type="HOGENOM" id="CLU_2267867_0_0_1"/>
<dbReference type="PANTHER" id="PTHR31988">
    <property type="entry name" value="ESTERASE, PUTATIVE (DUF303)-RELATED"/>
    <property type="match status" value="1"/>
</dbReference>
<name>A0A0D9ZB63_9ORYZ</name>
<dbReference type="Gene3D" id="3.40.50.1110">
    <property type="entry name" value="SGNH hydrolase"/>
    <property type="match status" value="1"/>
</dbReference>